<evidence type="ECO:0000259" key="4">
    <source>
        <dbReference type="SMART" id="SM00642"/>
    </source>
</evidence>
<keyword evidence="3" id="KW-0326">Glycosidase</keyword>
<gene>
    <name evidence="5" type="ORF">OCV47_08105</name>
</gene>
<accession>A0ABT2SLF2</accession>
<dbReference type="InterPro" id="IPR045857">
    <property type="entry name" value="O16G_dom_2"/>
</dbReference>
<feature type="domain" description="Glycosyl hydrolase family 13 catalytic" evidence="4">
    <location>
        <begin position="13"/>
        <end position="418"/>
    </location>
</feature>
<organism evidence="5 6">
    <name type="scientific">Muricoprocola aceti</name>
    <dbReference type="NCBI Taxonomy" id="2981772"/>
    <lineage>
        <taxon>Bacteria</taxon>
        <taxon>Bacillati</taxon>
        <taxon>Bacillota</taxon>
        <taxon>Clostridia</taxon>
        <taxon>Lachnospirales</taxon>
        <taxon>Lachnospiraceae</taxon>
        <taxon>Muricoprocola</taxon>
    </lineage>
</organism>
<keyword evidence="6" id="KW-1185">Reference proteome</keyword>
<evidence type="ECO:0000313" key="6">
    <source>
        <dbReference type="Proteomes" id="UP001652338"/>
    </source>
</evidence>
<dbReference type="Gene3D" id="3.90.400.10">
    <property type="entry name" value="Oligo-1,6-glucosidase, Domain 2"/>
    <property type="match status" value="1"/>
</dbReference>
<evidence type="ECO:0000256" key="3">
    <source>
        <dbReference type="ARBA" id="ARBA00023295"/>
    </source>
</evidence>
<dbReference type="PANTHER" id="PTHR10357:SF179">
    <property type="entry name" value="NEUTRAL AND BASIC AMINO ACID TRANSPORT PROTEIN RBAT"/>
    <property type="match status" value="1"/>
</dbReference>
<dbReference type="EMBL" id="JAOQKE010000007">
    <property type="protein sequence ID" value="MCU6725311.1"/>
    <property type="molecule type" value="Genomic_DNA"/>
</dbReference>
<evidence type="ECO:0000313" key="5">
    <source>
        <dbReference type="EMBL" id="MCU6725311.1"/>
    </source>
</evidence>
<comment type="caution">
    <text evidence="5">The sequence shown here is derived from an EMBL/GenBank/DDBJ whole genome shotgun (WGS) entry which is preliminary data.</text>
</comment>
<dbReference type="SUPFAM" id="SSF51011">
    <property type="entry name" value="Glycosyl hydrolase domain"/>
    <property type="match status" value="1"/>
</dbReference>
<dbReference type="Proteomes" id="UP001652338">
    <property type="component" value="Unassembled WGS sequence"/>
</dbReference>
<dbReference type="InterPro" id="IPR017853">
    <property type="entry name" value="GH"/>
</dbReference>
<evidence type="ECO:0000256" key="1">
    <source>
        <dbReference type="ARBA" id="ARBA00008061"/>
    </source>
</evidence>
<keyword evidence="2" id="KW-0378">Hydrolase</keyword>
<dbReference type="CDD" id="cd11333">
    <property type="entry name" value="AmyAc_SI_OligoGlu_DGase"/>
    <property type="match status" value="1"/>
</dbReference>
<comment type="similarity">
    <text evidence="1">Belongs to the glycosyl hydrolase 13 family.</text>
</comment>
<dbReference type="PANTHER" id="PTHR10357">
    <property type="entry name" value="ALPHA-AMYLASE FAMILY MEMBER"/>
    <property type="match status" value="1"/>
</dbReference>
<dbReference type="InterPro" id="IPR006047">
    <property type="entry name" value="GH13_cat_dom"/>
</dbReference>
<dbReference type="Gene3D" id="3.20.20.80">
    <property type="entry name" value="Glycosidases"/>
    <property type="match status" value="1"/>
</dbReference>
<sequence>MKKKWWHEKVAYQIYPKSFCDTNGDGVGDLRGIISKLDYLKELGVDLVWISPIYCSPMADQGYDISDYYNIDPLFGNMEDMDELMAEAKKRDIGIVMDLVVNHCSDEHEWFRKACEDPNGKYGKYFYIEEVKDGKLPSNIRSYFGGSCWEALPGHPDKYYLHLFHKKQPDLNWENPEVREEIFAMVNWWLEKGLAGFRIDAIINVKKSLPWKNYPADRDDGLSYVGNMLKEVSCHDFLTELRDRTFAKYNAFSVGEVFDEHEDTLPDFIGDDGYFSTMFDMSTAVCGASEKGWYERPHITANEYRDAVFSSQKKAWNVGFLSNIIENHDQPRGVSHYLPDGEVNDTSKKMLATLHFMVRGIPFIYQGQEIGMENVDFTSMDQIDDVMTHDEYQVALRAGLSPEEALESVKKMSRDNARVPFSWDASEYAGFTTGKPWLMNNPDYTRINLASQRQDEHSVYQYYRQLIQLRKNPEYKDTIVWGKTVPVYTDQDNLTAFYRQGEDQTLLVIANYQKEPQTITLEADVKNVLLNNCGEFQQKEKKLQLEGYQAVVLEMH</sequence>
<dbReference type="InterPro" id="IPR013780">
    <property type="entry name" value="Glyco_hydro_b"/>
</dbReference>
<dbReference type="RefSeq" id="WP_262654633.1">
    <property type="nucleotide sequence ID" value="NZ_JAOQKE010000007.1"/>
</dbReference>
<dbReference type="Pfam" id="PF23915">
    <property type="entry name" value="SusG_C"/>
    <property type="match status" value="1"/>
</dbReference>
<dbReference type="InterPro" id="IPR056300">
    <property type="entry name" value="SusG-like_C"/>
</dbReference>
<dbReference type="Pfam" id="PF00128">
    <property type="entry name" value="Alpha-amylase"/>
    <property type="match status" value="1"/>
</dbReference>
<dbReference type="SMART" id="SM00642">
    <property type="entry name" value="Aamy"/>
    <property type="match status" value="1"/>
</dbReference>
<dbReference type="SUPFAM" id="SSF51445">
    <property type="entry name" value="(Trans)glycosidases"/>
    <property type="match status" value="1"/>
</dbReference>
<reference evidence="5 6" key="1">
    <citation type="journal article" date="2021" name="ISME Commun">
        <title>Automated analysis of genomic sequences facilitates high-throughput and comprehensive description of bacteria.</title>
        <authorList>
            <person name="Hitch T.C.A."/>
        </authorList>
    </citation>
    <scope>NUCLEOTIDE SEQUENCE [LARGE SCALE GENOMIC DNA]</scope>
    <source>
        <strain evidence="5 6">Sanger_29</strain>
    </source>
</reference>
<evidence type="ECO:0000256" key="2">
    <source>
        <dbReference type="ARBA" id="ARBA00022801"/>
    </source>
</evidence>
<proteinExistence type="inferred from homology"/>
<dbReference type="Gene3D" id="2.60.40.1180">
    <property type="entry name" value="Golgi alpha-mannosidase II"/>
    <property type="match status" value="1"/>
</dbReference>
<name>A0ABT2SLF2_9FIRM</name>
<protein>
    <submittedName>
        <fullName evidence="5">Alpha-glucosidase</fullName>
    </submittedName>
</protein>